<dbReference type="EMBL" id="CP000301">
    <property type="protein sequence ID" value="ABD88456.1"/>
    <property type="molecule type" value="Genomic_DNA"/>
</dbReference>
<proteinExistence type="predicted"/>
<accession>Q213I0</accession>
<dbReference type="KEGG" id="rpc:RPC_2908"/>
<sequence length="142" mass="14896">MTIAAASQMAGAGSLIRALILAMIAVAVLAVMPARADAQTLLPQITVRPPSPKNTDPKGSGVDIKGGDSSPFGRLNDQLKRKVDETNPIGNTPPLDARSPDTKTGVVNIPGVQQQYGKNFGHSVIPYRPPPPVYTPPLGPQR</sequence>
<dbReference type="HOGENOM" id="CLU_136220_0_0_5"/>
<organism evidence="2">
    <name type="scientific">Rhodopseudomonas palustris (strain BisB18)</name>
    <dbReference type="NCBI Taxonomy" id="316056"/>
    <lineage>
        <taxon>Bacteria</taxon>
        <taxon>Pseudomonadati</taxon>
        <taxon>Pseudomonadota</taxon>
        <taxon>Alphaproteobacteria</taxon>
        <taxon>Hyphomicrobiales</taxon>
        <taxon>Nitrobacteraceae</taxon>
        <taxon>Rhodopseudomonas</taxon>
    </lineage>
</organism>
<protein>
    <submittedName>
        <fullName evidence="2">Uncharacterized protein</fullName>
    </submittedName>
</protein>
<feature type="region of interest" description="Disordered" evidence="1">
    <location>
        <begin position="120"/>
        <end position="142"/>
    </location>
</feature>
<evidence type="ECO:0000313" key="2">
    <source>
        <dbReference type="EMBL" id="ABD88456.1"/>
    </source>
</evidence>
<evidence type="ECO:0000256" key="1">
    <source>
        <dbReference type="SAM" id="MobiDB-lite"/>
    </source>
</evidence>
<feature type="compositionally biased region" description="Pro residues" evidence="1">
    <location>
        <begin position="127"/>
        <end position="142"/>
    </location>
</feature>
<reference evidence="2" key="1">
    <citation type="submission" date="2006-03" db="EMBL/GenBank/DDBJ databases">
        <title>Complete sequence of Rhodopseudomonas palustris BisB18.</title>
        <authorList>
            <consortium name="US DOE Joint Genome Institute"/>
            <person name="Copeland A."/>
            <person name="Lucas S."/>
            <person name="Lapidus A."/>
            <person name="Barry K."/>
            <person name="Detter J.C."/>
            <person name="Glavina del Rio T."/>
            <person name="Hammon N."/>
            <person name="Israni S."/>
            <person name="Dalin E."/>
            <person name="Tice H."/>
            <person name="Pitluck S."/>
            <person name="Chain P."/>
            <person name="Malfatti S."/>
            <person name="Shin M."/>
            <person name="Vergez L."/>
            <person name="Schmutz J."/>
            <person name="Larimer F."/>
            <person name="Land M."/>
            <person name="Hauser L."/>
            <person name="Pelletier D.A."/>
            <person name="Kyrpides N."/>
            <person name="Anderson I."/>
            <person name="Oda Y."/>
            <person name="Harwood C.S."/>
            <person name="Richardson P."/>
        </authorList>
    </citation>
    <scope>NUCLEOTIDE SEQUENCE [LARGE SCALE GENOMIC DNA]</scope>
    <source>
        <strain evidence="2">BisB18</strain>
    </source>
</reference>
<name>Q213I0_RHOPB</name>
<feature type="region of interest" description="Disordered" evidence="1">
    <location>
        <begin position="45"/>
        <end position="107"/>
    </location>
</feature>
<dbReference type="STRING" id="316056.RPC_2908"/>
<gene>
    <name evidence="2" type="ordered locus">RPC_2908</name>
</gene>
<dbReference type="AlphaFoldDB" id="Q213I0"/>